<accession>A0A514CVU9</accession>
<name>A0A514CVU9_9CAUD</name>
<reference evidence="1 2" key="1">
    <citation type="submission" date="2019-05" db="EMBL/GenBank/DDBJ databases">
        <title>Complete genome sequence of sixteen phages from Abidjan, cote d'Ivoire, isolated on a single strain of Achromobacter xylosoxidans.</title>
        <authorList>
            <person name="Essoh C."/>
            <person name="Vernadet J.-P."/>
            <person name="Vergnaud G."/>
            <person name="Pourcel C."/>
        </authorList>
    </citation>
    <scope>NUCLEOTIDE SEQUENCE [LARGE SCALE GENOMIC DNA]</scope>
</reference>
<proteinExistence type="predicted"/>
<organism evidence="1 2">
    <name type="scientific">Achromobacter phage vB_AxyP_19-32_Axy21</name>
    <dbReference type="NCBI Taxonomy" id="2591045"/>
    <lineage>
        <taxon>Viruses</taxon>
        <taxon>Duplodnaviria</taxon>
        <taxon>Heunggongvirae</taxon>
        <taxon>Uroviricota</taxon>
        <taxon>Caudoviricetes</taxon>
        <taxon>Autographivirales</taxon>
        <taxon>Autoscriptoviridae</taxon>
        <taxon>Axyvirus</taxon>
        <taxon>Axyvirus 1932Axy21</taxon>
    </lineage>
</organism>
<protein>
    <submittedName>
        <fullName evidence="1">Uncharacterized protein</fullName>
    </submittedName>
</protein>
<dbReference type="EMBL" id="MK962638">
    <property type="protein sequence ID" value="QDH84588.1"/>
    <property type="molecule type" value="Genomic_DNA"/>
</dbReference>
<evidence type="ECO:0000313" key="1">
    <source>
        <dbReference type="EMBL" id="QDH84588.1"/>
    </source>
</evidence>
<sequence>MIILNPSLLLLAEQAERRRQARKRAEAAAAREAAMEAARNAALADLYNQRYRQLAKRFNWET</sequence>
<dbReference type="Proteomes" id="UP000319935">
    <property type="component" value="Segment"/>
</dbReference>
<keyword evidence="2" id="KW-1185">Reference proteome</keyword>
<evidence type="ECO:0000313" key="2">
    <source>
        <dbReference type="Proteomes" id="UP000319935"/>
    </source>
</evidence>
<gene>
    <name evidence="1" type="ORF">Axy21_019</name>
</gene>